<dbReference type="InterPro" id="IPR017907">
    <property type="entry name" value="Znf_RING_CS"/>
</dbReference>
<feature type="domain" description="RING-type" evidence="6">
    <location>
        <begin position="42"/>
        <end position="83"/>
    </location>
</feature>
<reference evidence="7" key="1">
    <citation type="submission" date="2024-10" db="EMBL/GenBank/DDBJ databases">
        <authorList>
            <person name="Ryan C."/>
        </authorList>
    </citation>
    <scope>NUCLEOTIDE SEQUENCE [LARGE SCALE GENOMIC DNA]</scope>
</reference>
<evidence type="ECO:0000256" key="1">
    <source>
        <dbReference type="ARBA" id="ARBA00022723"/>
    </source>
</evidence>
<keyword evidence="8" id="KW-1185">Reference proteome</keyword>
<feature type="region of interest" description="Disordered" evidence="5">
    <location>
        <begin position="192"/>
        <end position="229"/>
    </location>
</feature>
<dbReference type="InterPro" id="IPR013083">
    <property type="entry name" value="Znf_RING/FYVE/PHD"/>
</dbReference>
<dbReference type="Proteomes" id="UP001497457">
    <property type="component" value="Chromosome 13rd"/>
</dbReference>
<evidence type="ECO:0000256" key="3">
    <source>
        <dbReference type="ARBA" id="ARBA00022833"/>
    </source>
</evidence>
<dbReference type="AlphaFoldDB" id="A0ABC8X2E4"/>
<dbReference type="PANTHER" id="PTHR46293">
    <property type="entry name" value="E3 UBIQUITIN PROTEIN LIGASE DRIP1"/>
    <property type="match status" value="1"/>
</dbReference>
<keyword evidence="3" id="KW-0862">Zinc</keyword>
<dbReference type="PANTHER" id="PTHR46293:SF4">
    <property type="entry name" value="OS03G0798200 PROTEIN"/>
    <property type="match status" value="1"/>
</dbReference>
<evidence type="ECO:0000313" key="7">
    <source>
        <dbReference type="EMBL" id="CAL4919572.1"/>
    </source>
</evidence>
<dbReference type="InterPro" id="IPR001841">
    <property type="entry name" value="Znf_RING"/>
</dbReference>
<dbReference type="InterPro" id="IPR044807">
    <property type="entry name" value="DRIP1-like"/>
</dbReference>
<evidence type="ECO:0000313" key="8">
    <source>
        <dbReference type="Proteomes" id="UP001497457"/>
    </source>
</evidence>
<dbReference type="GO" id="GO:0008270">
    <property type="term" value="F:zinc ion binding"/>
    <property type="evidence" value="ECO:0007669"/>
    <property type="project" value="UniProtKB-KW"/>
</dbReference>
<dbReference type="SUPFAM" id="SSF57850">
    <property type="entry name" value="RING/U-box"/>
    <property type="match status" value="1"/>
</dbReference>
<keyword evidence="2 4" id="KW-0863">Zinc-finger</keyword>
<organism evidence="7 8">
    <name type="scientific">Urochloa decumbens</name>
    <dbReference type="NCBI Taxonomy" id="240449"/>
    <lineage>
        <taxon>Eukaryota</taxon>
        <taxon>Viridiplantae</taxon>
        <taxon>Streptophyta</taxon>
        <taxon>Embryophyta</taxon>
        <taxon>Tracheophyta</taxon>
        <taxon>Spermatophyta</taxon>
        <taxon>Magnoliopsida</taxon>
        <taxon>Liliopsida</taxon>
        <taxon>Poales</taxon>
        <taxon>Poaceae</taxon>
        <taxon>PACMAD clade</taxon>
        <taxon>Panicoideae</taxon>
        <taxon>Panicodae</taxon>
        <taxon>Paniceae</taxon>
        <taxon>Melinidinae</taxon>
        <taxon>Urochloa</taxon>
    </lineage>
</organism>
<dbReference type="PROSITE" id="PS00518">
    <property type="entry name" value="ZF_RING_1"/>
    <property type="match status" value="1"/>
</dbReference>
<dbReference type="Gene3D" id="3.30.40.10">
    <property type="entry name" value="Zinc/RING finger domain, C3HC4 (zinc finger)"/>
    <property type="match status" value="1"/>
</dbReference>
<evidence type="ECO:0000256" key="2">
    <source>
        <dbReference type="ARBA" id="ARBA00022771"/>
    </source>
</evidence>
<evidence type="ECO:0000259" key="6">
    <source>
        <dbReference type="PROSITE" id="PS50089"/>
    </source>
</evidence>
<gene>
    <name evidence="7" type="ORF">URODEC1_LOCUS19886</name>
</gene>
<feature type="compositionally biased region" description="Basic and acidic residues" evidence="5">
    <location>
        <begin position="199"/>
        <end position="213"/>
    </location>
</feature>
<dbReference type="PROSITE" id="PS50089">
    <property type="entry name" value="ZF_RING_2"/>
    <property type="match status" value="1"/>
</dbReference>
<name>A0ABC8X2E4_9POAL</name>
<proteinExistence type="predicted"/>
<dbReference type="InterPro" id="IPR018957">
    <property type="entry name" value="Znf_C3HC4_RING-type"/>
</dbReference>
<protein>
    <recommendedName>
        <fullName evidence="6">RING-type domain-containing protein</fullName>
    </recommendedName>
</protein>
<dbReference type="EMBL" id="OZ075123">
    <property type="protein sequence ID" value="CAL4919572.1"/>
    <property type="molecule type" value="Genomic_DNA"/>
</dbReference>
<evidence type="ECO:0000256" key="4">
    <source>
        <dbReference type="PROSITE-ProRule" id="PRU00175"/>
    </source>
</evidence>
<accession>A0ABC8X2E4</accession>
<dbReference type="Pfam" id="PF00097">
    <property type="entry name" value="zf-C3HC4"/>
    <property type="match status" value="1"/>
</dbReference>
<dbReference type="SMART" id="SM00184">
    <property type="entry name" value="RING"/>
    <property type="match status" value="1"/>
</dbReference>
<sequence length="375" mass="41776">MKSAVLSRRAPTAAAAPGAAGGGGFGGVVRLKRSLLAACLTCPLCGLLLRDAATITECLHTFCRKCISEEFINKEVCCCPVCSIDLGCAPLEKLRIDHSIQYIRSKIFPKKQKVEVAEVTASVTPPIKRKERSLSSLTIHTPQVSVQKCLTKRRTKASCLHSLSLHSKLRGSDITKKVGGWRPLAAHFKAAKNKRSLRSKSEDIETSEKKSDDPVDETPTSQAKAKRQFTRCGNLEKRTGREKLLILKEKQKKIKPKLPIKKRKFRTLWFCLIAAYDRLGQYPLPQIPSNFLRIKDVDLPASFIQKYLVQKLNLSSESEVDLLCGGNPVSPGMTMHDLADSWLKIHQGRVRTYVHAPASRFATVVYYRRPGESEP</sequence>
<keyword evidence="1" id="KW-0479">Metal-binding</keyword>
<evidence type="ECO:0000256" key="5">
    <source>
        <dbReference type="SAM" id="MobiDB-lite"/>
    </source>
</evidence>